<evidence type="ECO:0000313" key="9">
    <source>
        <dbReference type="EMBL" id="MDZ5457228.1"/>
    </source>
</evidence>
<feature type="chain" id="PRO_5047376787" evidence="7">
    <location>
        <begin position="24"/>
        <end position="103"/>
    </location>
</feature>
<dbReference type="Proteomes" id="UP001293718">
    <property type="component" value="Unassembled WGS sequence"/>
</dbReference>
<evidence type="ECO:0000313" key="10">
    <source>
        <dbReference type="Proteomes" id="UP001293718"/>
    </source>
</evidence>
<dbReference type="SUPFAM" id="SSF46626">
    <property type="entry name" value="Cytochrome c"/>
    <property type="match status" value="1"/>
</dbReference>
<feature type="signal peptide" evidence="7">
    <location>
        <begin position="1"/>
        <end position="23"/>
    </location>
</feature>
<evidence type="ECO:0000256" key="5">
    <source>
        <dbReference type="ARBA" id="ARBA00023004"/>
    </source>
</evidence>
<dbReference type="Pfam" id="PF00034">
    <property type="entry name" value="Cytochrom_C"/>
    <property type="match status" value="1"/>
</dbReference>
<accession>A0ABU5IDM8</accession>
<evidence type="ECO:0000256" key="4">
    <source>
        <dbReference type="ARBA" id="ARBA00022982"/>
    </source>
</evidence>
<dbReference type="Gene3D" id="1.10.760.10">
    <property type="entry name" value="Cytochrome c-like domain"/>
    <property type="match status" value="1"/>
</dbReference>
<comment type="caution">
    <text evidence="9">The sequence shown here is derived from an EMBL/GenBank/DDBJ whole genome shotgun (WGS) entry which is preliminary data.</text>
</comment>
<keyword evidence="3 6" id="KW-0479">Metal-binding</keyword>
<reference evidence="9 10" key="1">
    <citation type="submission" date="2023-11" db="EMBL/GenBank/DDBJ databases">
        <title>Draft genome of Azohydromonas lata strain H1 (DSM1123), a polyhydroxyalkanoate producer.</title>
        <authorList>
            <person name="Traversa D."/>
            <person name="D'Addabbo P."/>
            <person name="Pazzani C."/>
            <person name="Manzari C."/>
            <person name="Chiara M."/>
            <person name="Scrascia M."/>
        </authorList>
    </citation>
    <scope>NUCLEOTIDE SEQUENCE [LARGE SCALE GENOMIC DNA]</scope>
    <source>
        <strain evidence="9 10">H1</strain>
    </source>
</reference>
<dbReference type="PRINTS" id="PR00606">
    <property type="entry name" value="CYTCHROMECID"/>
</dbReference>
<evidence type="ECO:0000256" key="7">
    <source>
        <dbReference type="SAM" id="SignalP"/>
    </source>
</evidence>
<keyword evidence="2 6" id="KW-0349">Heme</keyword>
<feature type="domain" description="Cytochrome c" evidence="8">
    <location>
        <begin position="19"/>
        <end position="103"/>
    </location>
</feature>
<keyword evidence="10" id="KW-1185">Reference proteome</keyword>
<keyword evidence="4" id="KW-0249">Electron transport</keyword>
<evidence type="ECO:0000256" key="3">
    <source>
        <dbReference type="ARBA" id="ARBA00022723"/>
    </source>
</evidence>
<gene>
    <name evidence="9" type="ORF">SM757_11670</name>
</gene>
<dbReference type="RefSeq" id="WP_066340525.1">
    <property type="nucleotide sequence ID" value="NZ_JAXOJX010000015.1"/>
</dbReference>
<evidence type="ECO:0000256" key="1">
    <source>
        <dbReference type="ARBA" id="ARBA00022448"/>
    </source>
</evidence>
<evidence type="ECO:0000259" key="8">
    <source>
        <dbReference type="PROSITE" id="PS51007"/>
    </source>
</evidence>
<keyword evidence="7" id="KW-0732">Signal</keyword>
<name>A0ABU5IDM8_9BURK</name>
<organism evidence="9 10">
    <name type="scientific">Azohydromonas lata</name>
    <dbReference type="NCBI Taxonomy" id="45677"/>
    <lineage>
        <taxon>Bacteria</taxon>
        <taxon>Pseudomonadati</taxon>
        <taxon>Pseudomonadota</taxon>
        <taxon>Betaproteobacteria</taxon>
        <taxon>Burkholderiales</taxon>
        <taxon>Sphaerotilaceae</taxon>
        <taxon>Azohydromonas</taxon>
    </lineage>
</organism>
<dbReference type="InterPro" id="IPR036909">
    <property type="entry name" value="Cyt_c-like_dom_sf"/>
</dbReference>
<sequence>MKQFSWALALAAAAVALSPAAHASAELAAQYDCMGCHKTTSKVLGPAFKDIAKKYAGNPKAEAMLTDKIIKGGAGVWGPVPMAANPKIPREDVRKLAAWVLAQ</sequence>
<keyword evidence="1" id="KW-0813">Transport</keyword>
<protein>
    <submittedName>
        <fullName evidence="9">Cytochrome C</fullName>
    </submittedName>
</protein>
<proteinExistence type="predicted"/>
<evidence type="ECO:0000256" key="2">
    <source>
        <dbReference type="ARBA" id="ARBA00022617"/>
    </source>
</evidence>
<dbReference type="InterPro" id="IPR009056">
    <property type="entry name" value="Cyt_c-like_dom"/>
</dbReference>
<dbReference type="InterPro" id="IPR002324">
    <property type="entry name" value="Cyt_c_ID"/>
</dbReference>
<keyword evidence="5 6" id="KW-0408">Iron</keyword>
<dbReference type="PROSITE" id="PS51007">
    <property type="entry name" value="CYTC"/>
    <property type="match status" value="1"/>
</dbReference>
<dbReference type="EMBL" id="JAXOJX010000015">
    <property type="protein sequence ID" value="MDZ5457228.1"/>
    <property type="molecule type" value="Genomic_DNA"/>
</dbReference>
<evidence type="ECO:0000256" key="6">
    <source>
        <dbReference type="PROSITE-ProRule" id="PRU00433"/>
    </source>
</evidence>